<evidence type="ECO:0008006" key="3">
    <source>
        <dbReference type="Google" id="ProtNLM"/>
    </source>
</evidence>
<gene>
    <name evidence="1" type="ORF">GD597_08325</name>
</gene>
<comment type="caution">
    <text evidence="1">The sequence shown here is derived from an EMBL/GenBank/DDBJ whole genome shotgun (WGS) entry which is preliminary data.</text>
</comment>
<dbReference type="Proteomes" id="UP000598971">
    <property type="component" value="Unassembled WGS sequence"/>
</dbReference>
<dbReference type="CDD" id="cd07067">
    <property type="entry name" value="HP_PGM_like"/>
    <property type="match status" value="1"/>
</dbReference>
<evidence type="ECO:0000313" key="1">
    <source>
        <dbReference type="EMBL" id="NNV55459.1"/>
    </source>
</evidence>
<dbReference type="InterPro" id="IPR013078">
    <property type="entry name" value="His_Pase_superF_clade-1"/>
</dbReference>
<dbReference type="SUPFAM" id="SSF53254">
    <property type="entry name" value="Phosphoglycerate mutase-like"/>
    <property type="match status" value="1"/>
</dbReference>
<dbReference type="InterPro" id="IPR050275">
    <property type="entry name" value="PGM_Phosphatase"/>
</dbReference>
<dbReference type="Pfam" id="PF00300">
    <property type="entry name" value="His_Phos_1"/>
    <property type="match status" value="1"/>
</dbReference>
<dbReference type="InterPro" id="IPR029033">
    <property type="entry name" value="His_PPase_superfam"/>
</dbReference>
<dbReference type="RefSeq" id="WP_171607385.1">
    <property type="nucleotide sequence ID" value="NZ_WHPF01000005.1"/>
</dbReference>
<keyword evidence="2" id="KW-1185">Reference proteome</keyword>
<dbReference type="GO" id="GO:0016791">
    <property type="term" value="F:phosphatase activity"/>
    <property type="evidence" value="ECO:0007669"/>
    <property type="project" value="TreeGrafter"/>
</dbReference>
<protein>
    <recommendedName>
        <fullName evidence="3">Alpha-ribazole phosphatase</fullName>
    </recommendedName>
</protein>
<dbReference type="AlphaFoldDB" id="A0A8J8JUE5"/>
<proteinExistence type="predicted"/>
<evidence type="ECO:0000313" key="2">
    <source>
        <dbReference type="Proteomes" id="UP000598971"/>
    </source>
</evidence>
<dbReference type="Gene3D" id="3.40.50.1240">
    <property type="entry name" value="Phosphoglycerate mutase-like"/>
    <property type="match status" value="1"/>
</dbReference>
<dbReference type="PANTHER" id="PTHR48100">
    <property type="entry name" value="BROAD-SPECIFICITY PHOSPHATASE YOR283W-RELATED"/>
    <property type="match status" value="1"/>
</dbReference>
<accession>A0A8J8JUE5</accession>
<dbReference type="EMBL" id="WHPF01000005">
    <property type="protein sequence ID" value="NNV55459.1"/>
    <property type="molecule type" value="Genomic_DNA"/>
</dbReference>
<dbReference type="SMART" id="SM00855">
    <property type="entry name" value="PGAM"/>
    <property type="match status" value="1"/>
</dbReference>
<name>A0A8J8JUE5_9BACT</name>
<sequence length="201" mass="22867">MEIYLIRHTTPNVEKGICYGQTDLDITETFATEARAIKQVLPPQIPVVFSSPLQRCSKLAAELFPAHEINFNAQLKELHCGIWELQKWDDIPAPELKTWMADFVNVQVPGGESYTQLYTRTVDCFNQIITQHQQAAIVCHAGVVRSILSYITNTPLIDSFNVFKLYYGCVVKITRQQTGLTYQLLHNIPPAQPEQHRPTNL</sequence>
<reference evidence="1" key="1">
    <citation type="submission" date="2019-10" db="EMBL/GenBank/DDBJ databases">
        <title>Draft genome sequence of Panacibacter sp. KCS-6.</title>
        <authorList>
            <person name="Yim K.J."/>
        </authorList>
    </citation>
    <scope>NUCLEOTIDE SEQUENCE</scope>
    <source>
        <strain evidence="1">KCS-6</strain>
    </source>
</reference>
<organism evidence="1 2">
    <name type="scientific">Limnovirga soli</name>
    <dbReference type="NCBI Taxonomy" id="2656915"/>
    <lineage>
        <taxon>Bacteria</taxon>
        <taxon>Pseudomonadati</taxon>
        <taxon>Bacteroidota</taxon>
        <taxon>Chitinophagia</taxon>
        <taxon>Chitinophagales</taxon>
        <taxon>Chitinophagaceae</taxon>
        <taxon>Limnovirga</taxon>
    </lineage>
</organism>